<keyword evidence="8" id="KW-1185">Reference proteome</keyword>
<keyword evidence="4 5" id="KW-0472">Membrane</keyword>
<dbReference type="Pfam" id="PF00664">
    <property type="entry name" value="ABC_membrane"/>
    <property type="match status" value="1"/>
</dbReference>
<sequence length="228" mass="25602">MGPLFLQVLSLLNWREEFLGSTMVGLCVVLRSVCDGWQPVLTGAVFNLINGDKHEVEQESKFLHFLCSWSFGCEGRLPLAKSVIMGLMLASCVQGVANATSHGIKDAMRNRQSAKLRIAMFEHLLAQDIALYDTRRKRDLANKAELKVMDQITEWLWSLISDLIKLGTQLVFLFCISPLMTLVYVVLLPVVERIRRRATTWSRASGRSTGRRWAWTACAPTSCTSPSP</sequence>
<dbReference type="Proteomes" id="UP001189429">
    <property type="component" value="Unassembled WGS sequence"/>
</dbReference>
<evidence type="ECO:0000256" key="5">
    <source>
        <dbReference type="SAM" id="Phobius"/>
    </source>
</evidence>
<evidence type="ECO:0000259" key="6">
    <source>
        <dbReference type="PROSITE" id="PS50929"/>
    </source>
</evidence>
<dbReference type="Gene3D" id="1.20.1560.10">
    <property type="entry name" value="ABC transporter type 1, transmembrane domain"/>
    <property type="match status" value="1"/>
</dbReference>
<proteinExistence type="predicted"/>
<comment type="subcellular location">
    <subcellularLocation>
        <location evidence="1">Membrane</location>
        <topology evidence="1">Multi-pass membrane protein</topology>
    </subcellularLocation>
</comment>
<comment type="caution">
    <text evidence="7">The sequence shown here is derived from an EMBL/GenBank/DDBJ whole genome shotgun (WGS) entry which is preliminary data.</text>
</comment>
<dbReference type="PANTHER" id="PTHR43394:SF1">
    <property type="entry name" value="ATP-BINDING CASSETTE SUB-FAMILY B MEMBER 10, MITOCHONDRIAL"/>
    <property type="match status" value="1"/>
</dbReference>
<feature type="domain" description="ABC transmembrane type-1" evidence="6">
    <location>
        <begin position="24"/>
        <end position="191"/>
    </location>
</feature>
<dbReference type="InterPro" id="IPR036640">
    <property type="entry name" value="ABC1_TM_sf"/>
</dbReference>
<evidence type="ECO:0000256" key="3">
    <source>
        <dbReference type="ARBA" id="ARBA00022989"/>
    </source>
</evidence>
<evidence type="ECO:0000256" key="1">
    <source>
        <dbReference type="ARBA" id="ARBA00004141"/>
    </source>
</evidence>
<dbReference type="InterPro" id="IPR011527">
    <property type="entry name" value="ABC1_TM_dom"/>
</dbReference>
<evidence type="ECO:0000313" key="8">
    <source>
        <dbReference type="Proteomes" id="UP001189429"/>
    </source>
</evidence>
<gene>
    <name evidence="7" type="ORF">PCOR1329_LOCUS46092</name>
</gene>
<dbReference type="SUPFAM" id="SSF90123">
    <property type="entry name" value="ABC transporter transmembrane region"/>
    <property type="match status" value="1"/>
</dbReference>
<protein>
    <recommendedName>
        <fullName evidence="6">ABC transmembrane type-1 domain-containing protein</fullName>
    </recommendedName>
</protein>
<evidence type="ECO:0000313" key="7">
    <source>
        <dbReference type="EMBL" id="CAK0855315.1"/>
    </source>
</evidence>
<name>A0ABN9U826_9DINO</name>
<keyword evidence="3 5" id="KW-1133">Transmembrane helix</keyword>
<evidence type="ECO:0000256" key="2">
    <source>
        <dbReference type="ARBA" id="ARBA00022692"/>
    </source>
</evidence>
<dbReference type="EMBL" id="CAUYUJ010015539">
    <property type="protein sequence ID" value="CAK0855315.1"/>
    <property type="molecule type" value="Genomic_DNA"/>
</dbReference>
<keyword evidence="2 5" id="KW-0812">Transmembrane</keyword>
<feature type="transmembrane region" description="Helical" evidence="5">
    <location>
        <begin position="170"/>
        <end position="191"/>
    </location>
</feature>
<evidence type="ECO:0000256" key="4">
    <source>
        <dbReference type="ARBA" id="ARBA00023136"/>
    </source>
</evidence>
<dbReference type="InterPro" id="IPR039421">
    <property type="entry name" value="Type_1_exporter"/>
</dbReference>
<dbReference type="PANTHER" id="PTHR43394">
    <property type="entry name" value="ATP-DEPENDENT PERMEASE MDL1, MITOCHONDRIAL"/>
    <property type="match status" value="1"/>
</dbReference>
<organism evidence="7 8">
    <name type="scientific">Prorocentrum cordatum</name>
    <dbReference type="NCBI Taxonomy" id="2364126"/>
    <lineage>
        <taxon>Eukaryota</taxon>
        <taxon>Sar</taxon>
        <taxon>Alveolata</taxon>
        <taxon>Dinophyceae</taxon>
        <taxon>Prorocentrales</taxon>
        <taxon>Prorocentraceae</taxon>
        <taxon>Prorocentrum</taxon>
    </lineage>
</organism>
<accession>A0ABN9U826</accession>
<dbReference type="PROSITE" id="PS50929">
    <property type="entry name" value="ABC_TM1F"/>
    <property type="match status" value="1"/>
</dbReference>
<reference evidence="7" key="1">
    <citation type="submission" date="2023-10" db="EMBL/GenBank/DDBJ databases">
        <authorList>
            <person name="Chen Y."/>
            <person name="Shah S."/>
            <person name="Dougan E. K."/>
            <person name="Thang M."/>
            <person name="Chan C."/>
        </authorList>
    </citation>
    <scope>NUCLEOTIDE SEQUENCE [LARGE SCALE GENOMIC DNA]</scope>
</reference>